<reference evidence="3" key="3">
    <citation type="submission" date="2025-09" db="UniProtKB">
        <authorList>
            <consortium name="Ensembl"/>
        </authorList>
    </citation>
    <scope>IDENTIFICATION</scope>
</reference>
<reference evidence="3 4" key="1">
    <citation type="submission" date="2020-06" db="EMBL/GenBank/DDBJ databases">
        <authorList>
            <consortium name="Wellcome Sanger Institute Data Sharing"/>
        </authorList>
    </citation>
    <scope>NUCLEOTIDE SEQUENCE [LARGE SCALE GENOMIC DNA]</scope>
</reference>
<dbReference type="InterPro" id="IPR046350">
    <property type="entry name" value="Cystatin_sf"/>
</dbReference>
<proteinExistence type="inferred from homology"/>
<dbReference type="Proteomes" id="UP000694580">
    <property type="component" value="Chromosome 3"/>
</dbReference>
<evidence type="ECO:0000259" key="2">
    <source>
        <dbReference type="SMART" id="SM00043"/>
    </source>
</evidence>
<dbReference type="Ensembl" id="ENSDCDT00010008133.1">
    <property type="protein sequence ID" value="ENSDCDP00010007747.1"/>
    <property type="gene ID" value="ENSDCDG00010003467.1"/>
</dbReference>
<name>A0AAY4AFR6_9TELE</name>
<organism evidence="3 4">
    <name type="scientific">Denticeps clupeoides</name>
    <name type="common">denticle herring</name>
    <dbReference type="NCBI Taxonomy" id="299321"/>
    <lineage>
        <taxon>Eukaryota</taxon>
        <taxon>Metazoa</taxon>
        <taxon>Chordata</taxon>
        <taxon>Craniata</taxon>
        <taxon>Vertebrata</taxon>
        <taxon>Euteleostomi</taxon>
        <taxon>Actinopterygii</taxon>
        <taxon>Neopterygii</taxon>
        <taxon>Teleostei</taxon>
        <taxon>Clupei</taxon>
        <taxon>Clupeiformes</taxon>
        <taxon>Denticipitoidei</taxon>
        <taxon>Denticipitidae</taxon>
        <taxon>Denticeps</taxon>
    </lineage>
</organism>
<dbReference type="GO" id="GO:0005615">
    <property type="term" value="C:extracellular space"/>
    <property type="evidence" value="ECO:0007669"/>
    <property type="project" value="TreeGrafter"/>
</dbReference>
<dbReference type="AlphaFoldDB" id="A0AAY4AFR6"/>
<evidence type="ECO:0000313" key="3">
    <source>
        <dbReference type="Ensembl" id="ENSDCDP00010007747.1"/>
    </source>
</evidence>
<dbReference type="GeneTree" id="ENSGT00390000009872"/>
<protein>
    <submittedName>
        <fullName evidence="3">Si:busm1-57f23.1</fullName>
    </submittedName>
</protein>
<dbReference type="GO" id="GO:0005737">
    <property type="term" value="C:cytoplasm"/>
    <property type="evidence" value="ECO:0007669"/>
    <property type="project" value="TreeGrafter"/>
</dbReference>
<comment type="similarity">
    <text evidence="1">Belongs to the cystatin family.</text>
</comment>
<accession>A0AAY4AFR6</accession>
<dbReference type="PANTHER" id="PTHR46186:SF13">
    <property type="entry name" value="SI:BUSM1-57F23.1"/>
    <property type="match status" value="1"/>
</dbReference>
<dbReference type="Pfam" id="PF00031">
    <property type="entry name" value="Cystatin"/>
    <property type="match status" value="1"/>
</dbReference>
<sequence>MLLKFLKKKKKESLWGAERFWSRDNHNRPLHQAHITENMARRVLLLSTLLALVALVHVSHGIEEADEPLISASHVQLLGGWSTVNPEGSEIQEAAAKAVENFNTKSKAKKHFRLLQVTSAELQVTNKINYKIDTIIGKTSCLKSENKDVETCNLEKRQLQCKFDVQLNPRNDKHTVVASRCKKTSV</sequence>
<reference evidence="3" key="2">
    <citation type="submission" date="2025-08" db="UniProtKB">
        <authorList>
            <consortium name="Ensembl"/>
        </authorList>
    </citation>
    <scope>IDENTIFICATION</scope>
</reference>
<dbReference type="SUPFAM" id="SSF54403">
    <property type="entry name" value="Cystatin/monellin"/>
    <property type="match status" value="1"/>
</dbReference>
<gene>
    <name evidence="3" type="primary">si:busm1-57f23.1</name>
</gene>
<dbReference type="Gene3D" id="3.10.450.10">
    <property type="match status" value="1"/>
</dbReference>
<dbReference type="PANTHER" id="PTHR46186">
    <property type="entry name" value="CYSTATIN"/>
    <property type="match status" value="1"/>
</dbReference>
<dbReference type="InterPro" id="IPR000010">
    <property type="entry name" value="Cystatin_dom"/>
</dbReference>
<keyword evidence="4" id="KW-1185">Reference proteome</keyword>
<dbReference type="CDD" id="cd00042">
    <property type="entry name" value="CY"/>
    <property type="match status" value="1"/>
</dbReference>
<feature type="domain" description="Cystatin" evidence="2">
    <location>
        <begin position="76"/>
        <end position="182"/>
    </location>
</feature>
<evidence type="ECO:0000256" key="1">
    <source>
        <dbReference type="ARBA" id="ARBA00009403"/>
    </source>
</evidence>
<dbReference type="GO" id="GO:0004869">
    <property type="term" value="F:cysteine-type endopeptidase inhibitor activity"/>
    <property type="evidence" value="ECO:0007669"/>
    <property type="project" value="InterPro"/>
</dbReference>
<evidence type="ECO:0000313" key="4">
    <source>
        <dbReference type="Proteomes" id="UP000694580"/>
    </source>
</evidence>
<dbReference type="GO" id="GO:0031982">
    <property type="term" value="C:vesicle"/>
    <property type="evidence" value="ECO:0007669"/>
    <property type="project" value="TreeGrafter"/>
</dbReference>
<dbReference type="SMART" id="SM00043">
    <property type="entry name" value="CY"/>
    <property type="match status" value="1"/>
</dbReference>